<reference evidence="1" key="1">
    <citation type="submission" date="2021-11" db="EMBL/GenBank/DDBJ databases">
        <title>The complete genome of Massilia sp sp. G4R7.</title>
        <authorList>
            <person name="Liu L."/>
            <person name="Yue J."/>
            <person name="Yuan J."/>
            <person name="Yang F."/>
            <person name="Li L."/>
        </authorList>
    </citation>
    <scope>NUCLEOTIDE SEQUENCE</scope>
    <source>
        <strain evidence="1">G4R7</strain>
    </source>
</reference>
<organism evidence="1 2">
    <name type="scientific">Massilia phyllostachyos</name>
    <dbReference type="NCBI Taxonomy" id="2898585"/>
    <lineage>
        <taxon>Bacteria</taxon>
        <taxon>Pseudomonadati</taxon>
        <taxon>Pseudomonadota</taxon>
        <taxon>Betaproteobacteria</taxon>
        <taxon>Burkholderiales</taxon>
        <taxon>Oxalobacteraceae</taxon>
        <taxon>Telluria group</taxon>
        <taxon>Massilia</taxon>
    </lineage>
</organism>
<dbReference type="Proteomes" id="UP001179361">
    <property type="component" value="Unassembled WGS sequence"/>
</dbReference>
<protein>
    <submittedName>
        <fullName evidence="1">Uncharacterized protein</fullName>
    </submittedName>
</protein>
<evidence type="ECO:0000313" key="2">
    <source>
        <dbReference type="Proteomes" id="UP001179361"/>
    </source>
</evidence>
<keyword evidence="2" id="KW-1185">Reference proteome</keyword>
<name>A0ABS8Q3X9_9BURK</name>
<gene>
    <name evidence="1" type="ORF">LQ564_09035</name>
</gene>
<proteinExistence type="predicted"/>
<comment type="caution">
    <text evidence="1">The sequence shown here is derived from an EMBL/GenBank/DDBJ whole genome shotgun (WGS) entry which is preliminary data.</text>
</comment>
<dbReference type="EMBL" id="JAJNOC010000002">
    <property type="protein sequence ID" value="MCD2516454.1"/>
    <property type="molecule type" value="Genomic_DNA"/>
</dbReference>
<sequence>MNIIKNMEAVFVVAMALAVPGSYLLDGIPQARARTYTADAAQIASGDKVAVVTVSAKRLSAEDKADGSRG</sequence>
<evidence type="ECO:0000313" key="1">
    <source>
        <dbReference type="EMBL" id="MCD2516454.1"/>
    </source>
</evidence>
<accession>A0ABS8Q3X9</accession>
<dbReference type="RefSeq" id="WP_231057771.1">
    <property type="nucleotide sequence ID" value="NZ_JAJNOC010000002.1"/>
</dbReference>